<gene>
    <name evidence="2" type="ORF">K8V08_13385</name>
</gene>
<dbReference type="GO" id="GO:0016020">
    <property type="term" value="C:membrane"/>
    <property type="evidence" value="ECO:0007669"/>
    <property type="project" value="GOC"/>
</dbReference>
<dbReference type="Proteomes" id="UP000784435">
    <property type="component" value="Unassembled WGS sequence"/>
</dbReference>
<dbReference type="InterPro" id="IPR004843">
    <property type="entry name" value="Calcineurin-like_PHP"/>
</dbReference>
<dbReference type="AlphaFoldDB" id="A0A921MGJ4"/>
<dbReference type="Pfam" id="PF00149">
    <property type="entry name" value="Metallophos"/>
    <property type="match status" value="1"/>
</dbReference>
<evidence type="ECO:0000313" key="2">
    <source>
        <dbReference type="EMBL" id="HJG81392.1"/>
    </source>
</evidence>
<dbReference type="GO" id="GO:0009245">
    <property type="term" value="P:lipid A biosynthetic process"/>
    <property type="evidence" value="ECO:0007669"/>
    <property type="project" value="TreeGrafter"/>
</dbReference>
<organism evidence="2 3">
    <name type="scientific">Brevibacterium senegalense</name>
    <dbReference type="NCBI Taxonomy" id="1033736"/>
    <lineage>
        <taxon>Bacteria</taxon>
        <taxon>Bacillati</taxon>
        <taxon>Actinomycetota</taxon>
        <taxon>Actinomycetes</taxon>
        <taxon>Micrococcales</taxon>
        <taxon>Brevibacteriaceae</taxon>
        <taxon>Brevibacterium</taxon>
    </lineage>
</organism>
<dbReference type="EMBL" id="DYUK01000309">
    <property type="protein sequence ID" value="HJG81392.1"/>
    <property type="molecule type" value="Genomic_DNA"/>
</dbReference>
<dbReference type="InterPro" id="IPR051158">
    <property type="entry name" value="Metallophosphoesterase_sf"/>
</dbReference>
<evidence type="ECO:0000313" key="3">
    <source>
        <dbReference type="Proteomes" id="UP000784435"/>
    </source>
</evidence>
<reference evidence="2" key="2">
    <citation type="submission" date="2021-09" db="EMBL/GenBank/DDBJ databases">
        <authorList>
            <person name="Gilroy R."/>
        </authorList>
    </citation>
    <scope>NUCLEOTIDE SEQUENCE</scope>
    <source>
        <strain evidence="2">ChiGjej5B5-7349</strain>
    </source>
</reference>
<reference evidence="2" key="1">
    <citation type="journal article" date="2021" name="PeerJ">
        <title>Extensive microbial diversity within the chicken gut microbiome revealed by metagenomics and culture.</title>
        <authorList>
            <person name="Gilroy R."/>
            <person name="Ravi A."/>
            <person name="Getino M."/>
            <person name="Pursley I."/>
            <person name="Horton D.L."/>
            <person name="Alikhan N.F."/>
            <person name="Baker D."/>
            <person name="Gharbi K."/>
            <person name="Hall N."/>
            <person name="Watson M."/>
            <person name="Adriaenssens E.M."/>
            <person name="Foster-Nyarko E."/>
            <person name="Jarju S."/>
            <person name="Secka A."/>
            <person name="Antonio M."/>
            <person name="Oren A."/>
            <person name="Chaudhuri R.R."/>
            <person name="La Ragione R."/>
            <person name="Hildebrand F."/>
            <person name="Pallen M.J."/>
        </authorList>
    </citation>
    <scope>NUCLEOTIDE SEQUENCE</scope>
    <source>
        <strain evidence="2">ChiGjej5B5-7349</strain>
    </source>
</reference>
<comment type="caution">
    <text evidence="2">The sequence shown here is derived from an EMBL/GenBank/DDBJ whole genome shotgun (WGS) entry which is preliminary data.</text>
</comment>
<accession>A0A921MGJ4</accession>
<dbReference type="Gene3D" id="3.60.21.10">
    <property type="match status" value="1"/>
</dbReference>
<dbReference type="GO" id="GO:0008758">
    <property type="term" value="F:UDP-2,3-diacylglucosamine hydrolase activity"/>
    <property type="evidence" value="ECO:0007669"/>
    <property type="project" value="TreeGrafter"/>
</dbReference>
<feature type="domain" description="Calcineurin-like phosphoesterase" evidence="1">
    <location>
        <begin position="56"/>
        <end position="241"/>
    </location>
</feature>
<name>A0A921MGJ4_9MICO</name>
<dbReference type="InterPro" id="IPR029052">
    <property type="entry name" value="Metallo-depent_PP-like"/>
</dbReference>
<evidence type="ECO:0000259" key="1">
    <source>
        <dbReference type="Pfam" id="PF00149"/>
    </source>
</evidence>
<protein>
    <submittedName>
        <fullName evidence="2">Metallophosphoesterase</fullName>
    </submittedName>
</protein>
<sequence length="306" mass="33572">MIPSLPSRRVRRTLGACAALGAVGAAGLAYSAFVEPRLFRVRRERLALLPPGSSPLRILHVSDLHLAQGQEFRSRFVRSLVDLQPDLVINTGDNFGGDTLPLVLEAFDPLLDVPGVFVFGSNDVWGPTRKNPVRYLTRRTTYAEHREKDPTLPTGELQAAFEARGWTYLDNRAATLTAKGTTVAFAGLGDAHMDADRITDTHPAFDDADVRIGVTHAPYSRTLEAFDEAGAQLVFAGHTHGGQIRVPFWGAPVTNCDLDRTRARGLFPYRRMRVHVSAGLGYSPYSPVRFACPPEVTLLTLVEADR</sequence>
<dbReference type="PANTHER" id="PTHR31302">
    <property type="entry name" value="TRANSMEMBRANE PROTEIN WITH METALLOPHOSPHOESTERASE DOMAIN-RELATED"/>
    <property type="match status" value="1"/>
</dbReference>
<proteinExistence type="predicted"/>
<dbReference type="PANTHER" id="PTHR31302:SF20">
    <property type="entry name" value="CONSERVED PROTEIN"/>
    <property type="match status" value="1"/>
</dbReference>
<dbReference type="SUPFAM" id="SSF56300">
    <property type="entry name" value="Metallo-dependent phosphatases"/>
    <property type="match status" value="1"/>
</dbReference>